<feature type="site" description="Important for substrate specificity" evidence="5">
    <location>
        <position position="154"/>
    </location>
</feature>
<dbReference type="EC" id="3.6.1.-" evidence="5"/>
<dbReference type="Pfam" id="PF02545">
    <property type="entry name" value="Maf"/>
    <property type="match status" value="1"/>
</dbReference>
<evidence type="ECO:0000313" key="7">
    <source>
        <dbReference type="Proteomes" id="UP000075391"/>
    </source>
</evidence>
<dbReference type="AlphaFoldDB" id="A0A150WUN7"/>
<protein>
    <recommendedName>
        <fullName evidence="5">7-methyl-GTP pyrophosphatase</fullName>
        <shortName evidence="5">m(7)GTP pyrophosphatase</shortName>
        <ecNumber evidence="5">3.6.1.-</ecNumber>
    </recommendedName>
</protein>
<accession>A0A150WUN7</accession>
<gene>
    <name evidence="6" type="ORF">AZI85_13640</name>
</gene>
<organism evidence="6 7">
    <name type="scientific">Bdellovibrio bacteriovorus</name>
    <dbReference type="NCBI Taxonomy" id="959"/>
    <lineage>
        <taxon>Bacteria</taxon>
        <taxon>Pseudomonadati</taxon>
        <taxon>Bdellovibrionota</taxon>
        <taxon>Bdellovibrionia</taxon>
        <taxon>Bdellovibrionales</taxon>
        <taxon>Pseudobdellovibrionaceae</taxon>
        <taxon>Bdellovibrio</taxon>
    </lineage>
</organism>
<comment type="caution">
    <text evidence="5">Lacks conserved residue(s) required for the propagation of feature annotation.</text>
</comment>
<dbReference type="OrthoDB" id="5292203at2"/>
<evidence type="ECO:0000256" key="5">
    <source>
        <dbReference type="HAMAP-Rule" id="MF_00528"/>
    </source>
</evidence>
<comment type="cofactor">
    <cofactor evidence="5">
        <name>a divalent metal cation</name>
        <dbReference type="ChEBI" id="CHEBI:60240"/>
    </cofactor>
</comment>
<evidence type="ECO:0000256" key="3">
    <source>
        <dbReference type="ARBA" id="ARBA00022801"/>
    </source>
</evidence>
<dbReference type="SUPFAM" id="SSF52972">
    <property type="entry name" value="ITPase-like"/>
    <property type="match status" value="1"/>
</dbReference>
<dbReference type="PANTHER" id="PTHR43213:SF10">
    <property type="entry name" value="7-METHYL-GTP PYROPHOSPHATASE"/>
    <property type="match status" value="1"/>
</dbReference>
<comment type="similarity">
    <text evidence="5">Belongs to the Maf family. YceF subfamily.</text>
</comment>
<dbReference type="Proteomes" id="UP000075391">
    <property type="component" value="Unassembled WGS sequence"/>
</dbReference>
<comment type="catalytic activity">
    <reaction evidence="5">
        <text>N(7)-methyl-GTP + H2O = N(7)-methyl-GMP + diphosphate + H(+)</text>
        <dbReference type="Rhea" id="RHEA:58744"/>
        <dbReference type="ChEBI" id="CHEBI:15377"/>
        <dbReference type="ChEBI" id="CHEBI:15378"/>
        <dbReference type="ChEBI" id="CHEBI:33019"/>
        <dbReference type="ChEBI" id="CHEBI:58285"/>
        <dbReference type="ChEBI" id="CHEBI:87133"/>
    </reaction>
</comment>
<comment type="subcellular location">
    <subcellularLocation>
        <location evidence="1 5">Cytoplasm</location>
    </subcellularLocation>
</comment>
<dbReference type="Gene3D" id="3.90.950.10">
    <property type="match status" value="1"/>
</dbReference>
<feature type="site" description="Important for substrate specificity" evidence="5">
    <location>
        <position position="72"/>
    </location>
</feature>
<dbReference type="CDD" id="cd00555">
    <property type="entry name" value="Maf"/>
    <property type="match status" value="1"/>
</dbReference>
<sequence>MAEKQLILASTSKYRQELLSRLAYKFTATAPLIDEEKEKDPSLSPQHLAEKLAMLKAGSLKGAGRVVIGGDQLVAFEGRILGKSHTPEKAVEQLYSMQGKTHELITAICVFDDDKMIPYTDITRMHMKKLSREQIERYVQLDMPTDCAGSYKIEKHGIMLFDKIESQDFTAIQGLPLIALSKILENLGL</sequence>
<reference evidence="6 7" key="1">
    <citation type="submission" date="2016-03" db="EMBL/GenBank/DDBJ databases">
        <authorList>
            <person name="Ploux O."/>
        </authorList>
    </citation>
    <scope>NUCLEOTIDE SEQUENCE [LARGE SCALE GENOMIC DNA]</scope>
    <source>
        <strain evidence="6 7">BER2</strain>
    </source>
</reference>
<dbReference type="InterPro" id="IPR029001">
    <property type="entry name" value="ITPase-like_fam"/>
</dbReference>
<proteinExistence type="inferred from homology"/>
<dbReference type="PANTHER" id="PTHR43213">
    <property type="entry name" value="BIFUNCTIONAL DTTP/UTP PYROPHOSPHATASE/METHYLTRANSFERASE PROTEIN-RELATED"/>
    <property type="match status" value="1"/>
</dbReference>
<dbReference type="GO" id="GO:0009117">
    <property type="term" value="P:nucleotide metabolic process"/>
    <property type="evidence" value="ECO:0007669"/>
    <property type="project" value="UniProtKB-KW"/>
</dbReference>
<dbReference type="EMBL" id="LUKF01000002">
    <property type="protein sequence ID" value="KYG70189.1"/>
    <property type="molecule type" value="Genomic_DNA"/>
</dbReference>
<dbReference type="HAMAP" id="MF_00528">
    <property type="entry name" value="Maf"/>
    <property type="match status" value="1"/>
</dbReference>
<dbReference type="GO" id="GO:0005737">
    <property type="term" value="C:cytoplasm"/>
    <property type="evidence" value="ECO:0007669"/>
    <property type="project" value="UniProtKB-SubCell"/>
</dbReference>
<comment type="function">
    <text evidence="5">Nucleoside triphosphate pyrophosphatase that hydrolyzes 7-methyl-GTP (m(7)GTP). May have a dual role in cell division arrest and in preventing the incorporation of modified nucleotides into cellular nucleic acids.</text>
</comment>
<evidence type="ECO:0000256" key="1">
    <source>
        <dbReference type="ARBA" id="ARBA00004496"/>
    </source>
</evidence>
<dbReference type="InterPro" id="IPR003697">
    <property type="entry name" value="Maf-like"/>
</dbReference>
<feature type="site" description="Important for substrate specificity" evidence="5">
    <location>
        <position position="14"/>
    </location>
</feature>
<name>A0A150WUN7_BDEBC</name>
<comment type="caution">
    <text evidence="6">The sequence shown here is derived from an EMBL/GenBank/DDBJ whole genome shotgun (WGS) entry which is preliminary data.</text>
</comment>
<keyword evidence="3 5" id="KW-0378">Hydrolase</keyword>
<dbReference type="NCBIfam" id="TIGR00172">
    <property type="entry name" value="maf"/>
    <property type="match status" value="1"/>
</dbReference>
<evidence type="ECO:0000256" key="4">
    <source>
        <dbReference type="ARBA" id="ARBA00023080"/>
    </source>
</evidence>
<dbReference type="PIRSF" id="PIRSF006305">
    <property type="entry name" value="Maf"/>
    <property type="match status" value="1"/>
</dbReference>
<dbReference type="RefSeq" id="WP_063242681.1">
    <property type="nucleotide sequence ID" value="NZ_LUKF01000002.1"/>
</dbReference>
<dbReference type="GO" id="GO:0047429">
    <property type="term" value="F:nucleoside triphosphate diphosphatase activity"/>
    <property type="evidence" value="ECO:0007669"/>
    <property type="project" value="InterPro"/>
</dbReference>
<feature type="active site" description="Proton acceptor" evidence="5">
    <location>
        <position position="71"/>
    </location>
</feature>
<keyword evidence="4 5" id="KW-0546">Nucleotide metabolism</keyword>
<evidence type="ECO:0000256" key="2">
    <source>
        <dbReference type="ARBA" id="ARBA00022490"/>
    </source>
</evidence>
<evidence type="ECO:0000313" key="6">
    <source>
        <dbReference type="EMBL" id="KYG70189.1"/>
    </source>
</evidence>
<keyword evidence="2 5" id="KW-0963">Cytoplasm</keyword>